<dbReference type="AlphaFoldDB" id="A0A1T2ZAD0"/>
<proteinExistence type="predicted"/>
<protein>
    <recommendedName>
        <fullName evidence="3">Type III secretion effector protein</fullName>
    </recommendedName>
</protein>
<accession>A0A1T2ZAD0</accession>
<organism evidence="1 2">
    <name type="scientific">Pseudomonas fluorescens</name>
    <dbReference type="NCBI Taxonomy" id="294"/>
    <lineage>
        <taxon>Bacteria</taxon>
        <taxon>Pseudomonadati</taxon>
        <taxon>Pseudomonadota</taxon>
        <taxon>Gammaproteobacteria</taxon>
        <taxon>Pseudomonadales</taxon>
        <taxon>Pseudomonadaceae</taxon>
        <taxon>Pseudomonas</taxon>
    </lineage>
</organism>
<gene>
    <name evidence="1" type="ORF">BFW87_01045</name>
</gene>
<reference evidence="1 2" key="1">
    <citation type="submission" date="2016-12" db="EMBL/GenBank/DDBJ databases">
        <title>Draft genome sequences of seven strains of Pseudomonas fluorescens that produce 4-formylaminooxyvinylglycine.</title>
        <authorList>
            <person name="Okrent R.A."/>
            <person name="Manning V.A."/>
            <person name="Trippe K.M."/>
        </authorList>
    </citation>
    <scope>NUCLEOTIDE SEQUENCE [LARGE SCALE GENOMIC DNA]</scope>
    <source>
        <strain evidence="1 2">P5A</strain>
    </source>
</reference>
<name>A0A1T2ZAD0_PSEFL</name>
<evidence type="ECO:0000313" key="1">
    <source>
        <dbReference type="EMBL" id="OPB01017.1"/>
    </source>
</evidence>
<dbReference type="EMBL" id="MSDF01000001">
    <property type="protein sequence ID" value="OPB01017.1"/>
    <property type="molecule type" value="Genomic_DNA"/>
</dbReference>
<evidence type="ECO:0008006" key="3">
    <source>
        <dbReference type="Google" id="ProtNLM"/>
    </source>
</evidence>
<evidence type="ECO:0000313" key="2">
    <source>
        <dbReference type="Proteomes" id="UP000190965"/>
    </source>
</evidence>
<sequence length="255" mass="27785">MFPGMQALFTSLFETFASLLGSRPIRETAPVPTQSESGRQVMPTLQPVAPKAGLAGSMPGLSMKRNGAKPDDIWRGFRQGPSGNCVTVSAIKAAMHRFGQSPTDIYKAVTKTADCFRVVMRDDFVLSLTERELRQAAWGSNFVGRDGELLKDAHFLYAASVKRAQMENNDGTAGRSFHAAMRSLNDKEDEFGPGEGLERLGLRKHMRTVKARKLGDGLVGICNRRGHSVAVIDGLEEMWGRKGRAPVHGDAIALV</sequence>
<dbReference type="Proteomes" id="UP000190965">
    <property type="component" value="Unassembled WGS sequence"/>
</dbReference>
<comment type="caution">
    <text evidence="1">The sequence shown here is derived from an EMBL/GenBank/DDBJ whole genome shotgun (WGS) entry which is preliminary data.</text>
</comment>